<reference evidence="2" key="1">
    <citation type="submission" date="2016-06" db="EMBL/GenBank/DDBJ databases">
        <title>Parallel loss of symbiosis genes in relatives of nitrogen-fixing non-legume Parasponia.</title>
        <authorList>
            <person name="Van Velzen R."/>
            <person name="Holmer R."/>
            <person name="Bu F."/>
            <person name="Rutten L."/>
            <person name="Van Zeijl A."/>
            <person name="Liu W."/>
            <person name="Santuari L."/>
            <person name="Cao Q."/>
            <person name="Sharma T."/>
            <person name="Shen D."/>
            <person name="Roswanjaya Y."/>
            <person name="Wardhani T."/>
            <person name="Kalhor M.S."/>
            <person name="Jansen J."/>
            <person name="Van den Hoogen J."/>
            <person name="Gungor B."/>
            <person name="Hartog M."/>
            <person name="Hontelez J."/>
            <person name="Verver J."/>
            <person name="Yang W.-C."/>
            <person name="Schijlen E."/>
            <person name="Repin R."/>
            <person name="Schilthuizen M."/>
            <person name="Schranz E."/>
            <person name="Heidstra R."/>
            <person name="Miyata K."/>
            <person name="Fedorova E."/>
            <person name="Kohlen W."/>
            <person name="Bisseling T."/>
            <person name="Smit S."/>
            <person name="Geurts R."/>
        </authorList>
    </citation>
    <scope>NUCLEOTIDE SEQUENCE [LARGE SCALE GENOMIC DNA]</scope>
    <source>
        <strain evidence="2">cv. WU1-14</strain>
    </source>
</reference>
<keyword evidence="2" id="KW-1185">Reference proteome</keyword>
<gene>
    <name evidence="1" type="ORF">PanWU01x14_058000</name>
</gene>
<name>A0A2P5DK09_PARAD</name>
<evidence type="ECO:0000313" key="2">
    <source>
        <dbReference type="Proteomes" id="UP000237105"/>
    </source>
</evidence>
<proteinExistence type="predicted"/>
<organism evidence="1 2">
    <name type="scientific">Parasponia andersonii</name>
    <name type="common">Sponia andersonii</name>
    <dbReference type="NCBI Taxonomy" id="3476"/>
    <lineage>
        <taxon>Eukaryota</taxon>
        <taxon>Viridiplantae</taxon>
        <taxon>Streptophyta</taxon>
        <taxon>Embryophyta</taxon>
        <taxon>Tracheophyta</taxon>
        <taxon>Spermatophyta</taxon>
        <taxon>Magnoliopsida</taxon>
        <taxon>eudicotyledons</taxon>
        <taxon>Gunneridae</taxon>
        <taxon>Pentapetalae</taxon>
        <taxon>rosids</taxon>
        <taxon>fabids</taxon>
        <taxon>Rosales</taxon>
        <taxon>Cannabaceae</taxon>
        <taxon>Parasponia</taxon>
    </lineage>
</organism>
<dbReference type="EMBL" id="JXTB01000033">
    <property type="protein sequence ID" value="PON73618.1"/>
    <property type="molecule type" value="Genomic_DNA"/>
</dbReference>
<feature type="non-terminal residue" evidence="1">
    <location>
        <position position="58"/>
    </location>
</feature>
<protein>
    <submittedName>
        <fullName evidence="1">Uncharacterized protein</fullName>
    </submittedName>
</protein>
<comment type="caution">
    <text evidence="1">The sequence shown here is derived from an EMBL/GenBank/DDBJ whole genome shotgun (WGS) entry which is preliminary data.</text>
</comment>
<accession>A0A2P5DK09</accession>
<sequence>MASLLRNKYFVNRDFLLAGSVPGASAIWQSLIWSKELLLKDCRWQIGTSALVRILRDL</sequence>
<dbReference type="AlphaFoldDB" id="A0A2P5DK09"/>
<evidence type="ECO:0000313" key="1">
    <source>
        <dbReference type="EMBL" id="PON73618.1"/>
    </source>
</evidence>
<dbReference type="Proteomes" id="UP000237105">
    <property type="component" value="Unassembled WGS sequence"/>
</dbReference>